<gene>
    <name evidence="3" type="ORF">SAMN04488561_2390</name>
</gene>
<dbReference type="InterPro" id="IPR050902">
    <property type="entry name" value="ABC_Transporter_SBP"/>
</dbReference>
<evidence type="ECO:0000256" key="2">
    <source>
        <dbReference type="SAM" id="SignalP"/>
    </source>
</evidence>
<dbReference type="Gene3D" id="3.40.50.1980">
    <property type="entry name" value="Nitrogenase molybdenum iron protein domain"/>
    <property type="match status" value="1"/>
</dbReference>
<protein>
    <submittedName>
        <fullName evidence="3">Iron complex transport system substrate-binding protein</fullName>
    </submittedName>
</protein>
<dbReference type="EMBL" id="FNUC01000003">
    <property type="protein sequence ID" value="SEE71550.1"/>
    <property type="molecule type" value="Genomic_DNA"/>
</dbReference>
<reference evidence="4" key="1">
    <citation type="submission" date="2016-10" db="EMBL/GenBank/DDBJ databases">
        <authorList>
            <person name="Varghese N."/>
            <person name="Submissions S."/>
        </authorList>
    </citation>
    <scope>NUCLEOTIDE SEQUENCE [LARGE SCALE GENOMIC DNA]</scope>
    <source>
        <strain evidence="4">DSM 45237</strain>
    </source>
</reference>
<dbReference type="AlphaFoldDB" id="A0A1H5L3M8"/>
<dbReference type="RefSeq" id="WP_069115176.1">
    <property type="nucleotide sequence ID" value="NZ_FNUC01000003.1"/>
</dbReference>
<evidence type="ECO:0000256" key="1">
    <source>
        <dbReference type="ARBA" id="ARBA00008814"/>
    </source>
</evidence>
<dbReference type="PROSITE" id="PS51257">
    <property type="entry name" value="PROKAR_LIPOPROTEIN"/>
    <property type="match status" value="1"/>
</dbReference>
<keyword evidence="2" id="KW-0732">Signal</keyword>
<accession>A0A1H5L3M8</accession>
<dbReference type="PANTHER" id="PTHR30535:SF34">
    <property type="entry name" value="MOLYBDATE-BINDING PROTEIN MOLA"/>
    <property type="match status" value="1"/>
</dbReference>
<feature type="chain" id="PRO_5038576439" evidence="2">
    <location>
        <begin position="21"/>
        <end position="411"/>
    </location>
</feature>
<feature type="signal peptide" evidence="2">
    <location>
        <begin position="1"/>
        <end position="20"/>
    </location>
</feature>
<keyword evidence="4" id="KW-1185">Reference proteome</keyword>
<dbReference type="SUPFAM" id="SSF53807">
    <property type="entry name" value="Helical backbone' metal receptor"/>
    <property type="match status" value="1"/>
</dbReference>
<comment type="similarity">
    <text evidence="1">Belongs to the bacterial solute-binding protein 8 family.</text>
</comment>
<proteinExistence type="inferred from homology"/>
<organism evidence="3 4">
    <name type="scientific">Jiangella alba</name>
    <dbReference type="NCBI Taxonomy" id="561176"/>
    <lineage>
        <taxon>Bacteria</taxon>
        <taxon>Bacillati</taxon>
        <taxon>Actinomycetota</taxon>
        <taxon>Actinomycetes</taxon>
        <taxon>Jiangellales</taxon>
        <taxon>Jiangellaceae</taxon>
        <taxon>Jiangella</taxon>
    </lineage>
</organism>
<sequence>MNRASRTTVPALAAALLVLAGCGADDDTRPAAEADVRGCVTDQSGDDDHFPVKSTVEESELWNIEYFGSYKVITVADGENPGDEDLRYVLYQCGTPQPPAEGVLADALFVEIPVDSATVTSFNALAMIDRVGRNRSVTGLSGQLLGNGDQDAWYASVIEEAGDPLPVGEYTDLDRETLLVLENDVLFMSGFGVGFDDITNARAAGLPGVSVSNRLETHALASAEWIKMIGAFYNAEEAANAEFDAIRGRFDAVVERVTGAGAATGRQVGYVCVGEQFCGDFFYAHGVDTLNGRLLAQLGADNPFGDDNTEPNGRLYDYEAALGAGADADFFINYAPMSEHLATTAADSRYQSFAPIAAGRFLAVADESFQECRAKGYLDVDLLIKDYAIGLAPDLFPGERGTCYVAPAAAG</sequence>
<evidence type="ECO:0000313" key="4">
    <source>
        <dbReference type="Proteomes" id="UP000181980"/>
    </source>
</evidence>
<dbReference type="PANTHER" id="PTHR30535">
    <property type="entry name" value="VITAMIN B12-BINDING PROTEIN"/>
    <property type="match status" value="1"/>
</dbReference>
<dbReference type="OrthoDB" id="9812528at2"/>
<evidence type="ECO:0000313" key="3">
    <source>
        <dbReference type="EMBL" id="SEE71550.1"/>
    </source>
</evidence>
<name>A0A1H5L3M8_9ACTN</name>
<dbReference type="Proteomes" id="UP000181980">
    <property type="component" value="Unassembled WGS sequence"/>
</dbReference>
<dbReference type="STRING" id="561176.SAMN04488561_2390"/>